<gene>
    <name evidence="2" type="ORF">V6N11_021588</name>
</gene>
<proteinExistence type="predicted"/>
<protein>
    <submittedName>
        <fullName evidence="2">Uncharacterized protein</fullName>
    </submittedName>
</protein>
<comment type="caution">
    <text evidence="2">The sequence shown here is derived from an EMBL/GenBank/DDBJ whole genome shotgun (WGS) entry which is preliminary data.</text>
</comment>
<sequence length="168" mass="17513">MSKPSSPGKRNKSGGSSEGGIDPIDVITLDPAHPPVTERHSVLQGNGKHSAWKIVDKGGSRKGIIKGRPGSVGFKVGKIGKDNISIGVLNRYNLESSASGKVVAPNWINSILGQLDEIAAQTGGMEVLGVRSMEEDDPGDGQRTENEYDVGMNDGSGSGIVAKSSMML</sequence>
<dbReference type="EMBL" id="JBBPBN010001806">
    <property type="protein sequence ID" value="KAK8477358.1"/>
    <property type="molecule type" value="Genomic_DNA"/>
</dbReference>
<keyword evidence="3" id="KW-1185">Reference proteome</keyword>
<reference evidence="2 3" key="1">
    <citation type="journal article" date="2024" name="G3 (Bethesda)">
        <title>Genome assembly of Hibiscus sabdariffa L. provides insights into metabolisms of medicinal natural products.</title>
        <authorList>
            <person name="Kim T."/>
        </authorList>
    </citation>
    <scope>NUCLEOTIDE SEQUENCE [LARGE SCALE GENOMIC DNA]</scope>
    <source>
        <strain evidence="2">TK-2024</strain>
        <tissue evidence="2">Old leaves</tissue>
    </source>
</reference>
<dbReference type="Proteomes" id="UP001396334">
    <property type="component" value="Unassembled WGS sequence"/>
</dbReference>
<accession>A0ABR1ZBQ0</accession>
<name>A0ABR1ZBQ0_9ROSI</name>
<organism evidence="2 3">
    <name type="scientific">Hibiscus sabdariffa</name>
    <name type="common">roselle</name>
    <dbReference type="NCBI Taxonomy" id="183260"/>
    <lineage>
        <taxon>Eukaryota</taxon>
        <taxon>Viridiplantae</taxon>
        <taxon>Streptophyta</taxon>
        <taxon>Embryophyta</taxon>
        <taxon>Tracheophyta</taxon>
        <taxon>Spermatophyta</taxon>
        <taxon>Magnoliopsida</taxon>
        <taxon>eudicotyledons</taxon>
        <taxon>Gunneridae</taxon>
        <taxon>Pentapetalae</taxon>
        <taxon>rosids</taxon>
        <taxon>malvids</taxon>
        <taxon>Malvales</taxon>
        <taxon>Malvaceae</taxon>
        <taxon>Malvoideae</taxon>
        <taxon>Hibiscus</taxon>
    </lineage>
</organism>
<evidence type="ECO:0000313" key="2">
    <source>
        <dbReference type="EMBL" id="KAK8477358.1"/>
    </source>
</evidence>
<feature type="region of interest" description="Disordered" evidence="1">
    <location>
        <begin position="1"/>
        <end position="24"/>
    </location>
</feature>
<evidence type="ECO:0000256" key="1">
    <source>
        <dbReference type="SAM" id="MobiDB-lite"/>
    </source>
</evidence>
<evidence type="ECO:0000313" key="3">
    <source>
        <dbReference type="Proteomes" id="UP001396334"/>
    </source>
</evidence>